<evidence type="ECO:0000313" key="4">
    <source>
        <dbReference type="Proteomes" id="UP001379945"/>
    </source>
</evidence>
<dbReference type="PANTHER" id="PTHR43563:SF14">
    <property type="entry name" value="AMINE OXIDASE"/>
    <property type="match status" value="1"/>
</dbReference>
<sequence length="375" mass="40167">MSHPVVVVGAGLSGLQASCLLQQAGLRVLLVEADGRAGGRVMSAGGGAGAHRVDMGPSWFWPDMNPRVERLVQQLQLDHFPQFTEGASLVEAPDGQLYKRMAGWSQGSQRIRGGTQALVEALLARLTDQVQLKLGTRLLSMALQADGVALTLQGVAGTWTQLAAQVIVTLPPRLFAQDLACSPAWPGELMQAMHATPTWMAGHAKFAAVYAQPFWREAGLSGMAMSQRGPMSEIHDASDEHGATAALFGFVGAAPGYRAGVGREALMQQSLAQLVRLFGPQAATPLWCDLKDWAQAPLTATPADHRPLSHHPAYQQAVVPEPWRQRVWLAGTERSAQFGGYLEGALDSAERAVEGLLARRRVDALGEHGLPNMTE</sequence>
<dbReference type="EMBL" id="JBBUTI010000009">
    <property type="protein sequence ID" value="MEK8047480.1"/>
    <property type="molecule type" value="Genomic_DNA"/>
</dbReference>
<reference evidence="3 4" key="1">
    <citation type="submission" date="2024-04" db="EMBL/GenBank/DDBJ databases">
        <title>Novel species of the genus Ideonella isolated from streams.</title>
        <authorList>
            <person name="Lu H."/>
        </authorList>
    </citation>
    <scope>NUCLEOTIDE SEQUENCE [LARGE SCALE GENOMIC DNA]</scope>
    <source>
        <strain evidence="3 4">LYT19W</strain>
    </source>
</reference>
<dbReference type="RefSeq" id="WP_341399787.1">
    <property type="nucleotide sequence ID" value="NZ_JBBUTI010000009.1"/>
</dbReference>
<dbReference type="InterPro" id="IPR002937">
    <property type="entry name" value="Amino_oxidase"/>
</dbReference>
<gene>
    <name evidence="3" type="ORF">AACH00_14045</name>
</gene>
<evidence type="ECO:0000313" key="3">
    <source>
        <dbReference type="EMBL" id="MEK8047480.1"/>
    </source>
</evidence>
<feature type="domain" description="Amine oxidase" evidence="2">
    <location>
        <begin position="107"/>
        <end position="355"/>
    </location>
</feature>
<dbReference type="PANTHER" id="PTHR43563">
    <property type="entry name" value="AMINE OXIDASE"/>
    <property type="match status" value="1"/>
</dbReference>
<comment type="similarity">
    <text evidence="1">Belongs to the flavin monoamine oxidase family.</text>
</comment>
<comment type="caution">
    <text evidence="3">The sequence shown here is derived from an EMBL/GenBank/DDBJ whole genome shotgun (WGS) entry which is preliminary data.</text>
</comment>
<dbReference type="Pfam" id="PF13450">
    <property type="entry name" value="NAD_binding_8"/>
    <property type="match status" value="1"/>
</dbReference>
<dbReference type="Pfam" id="PF01593">
    <property type="entry name" value="Amino_oxidase"/>
    <property type="match status" value="1"/>
</dbReference>
<organism evidence="3 4">
    <name type="scientific">Ideonella margarita</name>
    <dbReference type="NCBI Taxonomy" id="2984191"/>
    <lineage>
        <taxon>Bacteria</taxon>
        <taxon>Pseudomonadati</taxon>
        <taxon>Pseudomonadota</taxon>
        <taxon>Betaproteobacteria</taxon>
        <taxon>Burkholderiales</taxon>
        <taxon>Sphaerotilaceae</taxon>
        <taxon>Ideonella</taxon>
    </lineage>
</organism>
<evidence type="ECO:0000256" key="1">
    <source>
        <dbReference type="ARBA" id="ARBA00005995"/>
    </source>
</evidence>
<accession>A0ABU9C8B7</accession>
<name>A0ABU9C8B7_9BURK</name>
<keyword evidence="4" id="KW-1185">Reference proteome</keyword>
<dbReference type="SUPFAM" id="SSF54373">
    <property type="entry name" value="FAD-linked reductases, C-terminal domain"/>
    <property type="match status" value="1"/>
</dbReference>
<proteinExistence type="inferred from homology"/>
<dbReference type="Gene3D" id="3.50.50.60">
    <property type="entry name" value="FAD/NAD(P)-binding domain"/>
    <property type="match status" value="2"/>
</dbReference>
<protein>
    <submittedName>
        <fullName evidence="3">FAD-dependent oxidoreductase</fullName>
    </submittedName>
</protein>
<dbReference type="InterPro" id="IPR050703">
    <property type="entry name" value="Flavin_MAO"/>
</dbReference>
<dbReference type="Proteomes" id="UP001379945">
    <property type="component" value="Unassembled WGS sequence"/>
</dbReference>
<dbReference type="InterPro" id="IPR036188">
    <property type="entry name" value="FAD/NAD-bd_sf"/>
</dbReference>
<evidence type="ECO:0000259" key="2">
    <source>
        <dbReference type="Pfam" id="PF01593"/>
    </source>
</evidence>
<dbReference type="SUPFAM" id="SSF51905">
    <property type="entry name" value="FAD/NAD(P)-binding domain"/>
    <property type="match status" value="1"/>
</dbReference>